<feature type="compositionally biased region" description="Low complexity" evidence="2">
    <location>
        <begin position="80"/>
        <end position="94"/>
    </location>
</feature>
<feature type="coiled-coil region" evidence="1">
    <location>
        <begin position="179"/>
        <end position="234"/>
    </location>
</feature>
<sequence length="499" mass="57403">MSEVTRYSLEDQQQQQQQQPYPAQQQQQQQPPQVPSHEPFDISPTPSKSVHRSKTVRNLNSAGSKMRGLFKTKNSKNKESSTSSNSSGDDNNTGFMTRPILATSASYGPTSASDNFHYHHQQQQYAPPPPQAQLQQQQPHQKQEDRFDMNTTENEIKSNGLPVDEVDQNQQQQLLQQQQQQQQQQHMNFQLELEQLNELIAQRSLEIQNEKKNKERLQNELNEAQRIFKEREAEYSSIEHSFFEHTRAIRATDDDLSTIRDSFKLLKYSIARLIMTLNKKADKAKAAEKFCQTWPNLPILDPATNELEPSFVNLLAEKLVHEHLVKYVFNSPIYPGLKVNDAYYALHTWLQQHNSQFSVRLRQQMAAVVAKSKPETEIQQAAQKEKQAIAKKIYDDLADIYHPFLRENDAAVEEEKRYYNKICDIVDKALKLCIAIRGQEVEITTVAIEEGSKQPFEEETMTEVKGRTNGLVRFCICPTFMGGDREHGFLEKGKVVISG</sequence>
<comment type="caution">
    <text evidence="3">The sequence shown here is derived from an EMBL/GenBank/DDBJ whole genome shotgun (WGS) entry which is preliminary data.</text>
</comment>
<dbReference type="VEuPathDB" id="FungiDB:MUCCIDRAFT_110017"/>
<keyword evidence="1" id="KW-0175">Coiled coil</keyword>
<keyword evidence="4" id="KW-1185">Reference proteome</keyword>
<organism evidence="3 4">
    <name type="scientific">Mucor lusitanicus CBS 277.49</name>
    <dbReference type="NCBI Taxonomy" id="747725"/>
    <lineage>
        <taxon>Eukaryota</taxon>
        <taxon>Fungi</taxon>
        <taxon>Fungi incertae sedis</taxon>
        <taxon>Mucoromycota</taxon>
        <taxon>Mucoromycotina</taxon>
        <taxon>Mucoromycetes</taxon>
        <taxon>Mucorales</taxon>
        <taxon>Mucorineae</taxon>
        <taxon>Mucoraceae</taxon>
        <taxon>Mucor</taxon>
    </lineage>
</organism>
<protein>
    <submittedName>
        <fullName evidence="3">Uncharacterized protein</fullName>
    </submittedName>
</protein>
<feature type="region of interest" description="Disordered" evidence="2">
    <location>
        <begin position="120"/>
        <end position="146"/>
    </location>
</feature>
<name>A0A168L6G5_MUCCL</name>
<feature type="compositionally biased region" description="Low complexity" evidence="2">
    <location>
        <begin position="12"/>
        <end position="31"/>
    </location>
</feature>
<dbReference type="OrthoDB" id="2439595at2759"/>
<evidence type="ECO:0000313" key="4">
    <source>
        <dbReference type="Proteomes" id="UP000077051"/>
    </source>
</evidence>
<accession>A0A168L6G5</accession>
<feature type="region of interest" description="Disordered" evidence="2">
    <location>
        <begin position="1"/>
        <end position="96"/>
    </location>
</feature>
<dbReference type="EMBL" id="AMYB01000004">
    <property type="protein sequence ID" value="OAD03161.1"/>
    <property type="molecule type" value="Genomic_DNA"/>
</dbReference>
<gene>
    <name evidence="3" type="ORF">MUCCIDRAFT_110017</name>
</gene>
<reference evidence="3 4" key="1">
    <citation type="submission" date="2015-06" db="EMBL/GenBank/DDBJ databases">
        <title>Expansion of signal transduction pathways in fungi by whole-genome duplication.</title>
        <authorList>
            <consortium name="DOE Joint Genome Institute"/>
            <person name="Corrochano L.M."/>
            <person name="Kuo A."/>
            <person name="Marcet-Houben M."/>
            <person name="Polaino S."/>
            <person name="Salamov A."/>
            <person name="Villalobos J.M."/>
            <person name="Alvarez M.I."/>
            <person name="Avalos J."/>
            <person name="Benito E.P."/>
            <person name="Benoit I."/>
            <person name="Burger G."/>
            <person name="Camino L.P."/>
            <person name="Canovas D."/>
            <person name="Cerda-Olmedo E."/>
            <person name="Cheng J.-F."/>
            <person name="Dominguez A."/>
            <person name="Elias M."/>
            <person name="Eslava A.P."/>
            <person name="Glaser F."/>
            <person name="Grimwood J."/>
            <person name="Gutierrez G."/>
            <person name="Heitman J."/>
            <person name="Henrissat B."/>
            <person name="Iturriaga E.A."/>
            <person name="Lang B.F."/>
            <person name="Lavin J.L."/>
            <person name="Lee S."/>
            <person name="Li W."/>
            <person name="Lindquist E."/>
            <person name="Lopez-Garcia S."/>
            <person name="Luque E.M."/>
            <person name="Marcos A.T."/>
            <person name="Martin J."/>
            <person name="Mccluskey K."/>
            <person name="Medina H.R."/>
            <person name="Miralles-Duran A."/>
            <person name="Miyazaki A."/>
            <person name="Munoz-Torres E."/>
            <person name="Oguiza J.A."/>
            <person name="Ohm R."/>
            <person name="Olmedo M."/>
            <person name="Orejas M."/>
            <person name="Ortiz-Castellanos L."/>
            <person name="Pisabarro A.G."/>
            <person name="Rodriguez-Romero J."/>
            <person name="Ruiz-Herrera J."/>
            <person name="Ruiz-Vazquez R."/>
            <person name="Sanz C."/>
            <person name="Schackwitz W."/>
            <person name="Schmutz J."/>
            <person name="Shahriari M."/>
            <person name="Shelest E."/>
            <person name="Silva-Franco F."/>
            <person name="Soanes D."/>
            <person name="Syed K."/>
            <person name="Tagua V.G."/>
            <person name="Talbot N.J."/>
            <person name="Thon M."/>
            <person name="De Vries R.P."/>
            <person name="Wiebenga A."/>
            <person name="Yadav J.S."/>
            <person name="Braun E.L."/>
            <person name="Baker S."/>
            <person name="Garre V."/>
            <person name="Horwitz B."/>
            <person name="Torres-Martinez S."/>
            <person name="Idnurm A."/>
            <person name="Herrera-Estrella A."/>
            <person name="Gabaldon T."/>
            <person name="Grigoriev I.V."/>
        </authorList>
    </citation>
    <scope>NUCLEOTIDE SEQUENCE [LARGE SCALE GENOMIC DNA]</scope>
    <source>
        <strain evidence="3 4">CBS 277.49</strain>
    </source>
</reference>
<evidence type="ECO:0000313" key="3">
    <source>
        <dbReference type="EMBL" id="OAD03161.1"/>
    </source>
</evidence>
<dbReference type="AlphaFoldDB" id="A0A168L6G5"/>
<dbReference type="Proteomes" id="UP000077051">
    <property type="component" value="Unassembled WGS sequence"/>
</dbReference>
<evidence type="ECO:0000256" key="2">
    <source>
        <dbReference type="SAM" id="MobiDB-lite"/>
    </source>
</evidence>
<proteinExistence type="predicted"/>
<dbReference type="STRING" id="747725.A0A168L6G5"/>
<evidence type="ECO:0000256" key="1">
    <source>
        <dbReference type="SAM" id="Coils"/>
    </source>
</evidence>